<keyword evidence="2" id="KW-1185">Reference proteome</keyword>
<accession>A0ACB9RC87</accession>
<organism evidence="1 2">
    <name type="scientific">Melastoma candidum</name>
    <dbReference type="NCBI Taxonomy" id="119954"/>
    <lineage>
        <taxon>Eukaryota</taxon>
        <taxon>Viridiplantae</taxon>
        <taxon>Streptophyta</taxon>
        <taxon>Embryophyta</taxon>
        <taxon>Tracheophyta</taxon>
        <taxon>Spermatophyta</taxon>
        <taxon>Magnoliopsida</taxon>
        <taxon>eudicotyledons</taxon>
        <taxon>Gunneridae</taxon>
        <taxon>Pentapetalae</taxon>
        <taxon>rosids</taxon>
        <taxon>malvids</taxon>
        <taxon>Myrtales</taxon>
        <taxon>Melastomataceae</taxon>
        <taxon>Melastomatoideae</taxon>
        <taxon>Melastomateae</taxon>
        <taxon>Melastoma</taxon>
    </lineage>
</organism>
<sequence length="174" mass="18910">MSLHARSLMVVTVVALTLVNLDLSSCLSLQGKVTCLDCEKGHDLSGIRIQVKCDKIKKLSVGTTSRGGFFRTDLPRDRNVPHDPPKNCLARVVGGSTQIYASKKNMVSKVVNAYHKPDQVYMTVTPLAISTKRPSSSPANLGSSKTIDLPLPPEWGLAPTSYYYTPFIPIIGIP</sequence>
<evidence type="ECO:0000313" key="1">
    <source>
        <dbReference type="EMBL" id="KAI4373597.1"/>
    </source>
</evidence>
<gene>
    <name evidence="1" type="ORF">MLD38_011707</name>
</gene>
<proteinExistence type="predicted"/>
<comment type="caution">
    <text evidence="1">The sequence shown here is derived from an EMBL/GenBank/DDBJ whole genome shotgun (WGS) entry which is preliminary data.</text>
</comment>
<name>A0ACB9RC87_9MYRT</name>
<evidence type="ECO:0000313" key="2">
    <source>
        <dbReference type="Proteomes" id="UP001057402"/>
    </source>
</evidence>
<dbReference type="EMBL" id="CM042883">
    <property type="protein sequence ID" value="KAI4373597.1"/>
    <property type="molecule type" value="Genomic_DNA"/>
</dbReference>
<dbReference type="Proteomes" id="UP001057402">
    <property type="component" value="Chromosome 4"/>
</dbReference>
<protein>
    <submittedName>
        <fullName evidence="1">Uncharacterized protein</fullName>
    </submittedName>
</protein>
<reference evidence="2" key="1">
    <citation type="journal article" date="2023" name="Front. Plant Sci.">
        <title>Chromosomal-level genome assembly of Melastoma candidum provides insights into trichome evolution.</title>
        <authorList>
            <person name="Zhong Y."/>
            <person name="Wu W."/>
            <person name="Sun C."/>
            <person name="Zou P."/>
            <person name="Liu Y."/>
            <person name="Dai S."/>
            <person name="Zhou R."/>
        </authorList>
    </citation>
    <scope>NUCLEOTIDE SEQUENCE [LARGE SCALE GENOMIC DNA]</scope>
</reference>